<keyword evidence="2" id="KW-1185">Reference proteome</keyword>
<dbReference type="AlphaFoldDB" id="A0A1B0B8B0"/>
<proteinExistence type="predicted"/>
<sequence length="109" mass="12226">MNANKLLIIALMADSTKESFDKITAKSREREPGGRKPCCAEANNNAPSLAYRHMIGRISYLRSVASGLYKCQLCIHVKQATAATNSSEQLVQERFYMKLLPWFGAIDSW</sequence>
<reference evidence="2" key="1">
    <citation type="submission" date="2015-01" db="EMBL/GenBank/DDBJ databases">
        <authorList>
            <person name="Aksoy S."/>
            <person name="Warren W."/>
            <person name="Wilson R.K."/>
        </authorList>
    </citation>
    <scope>NUCLEOTIDE SEQUENCE [LARGE SCALE GENOMIC DNA]</scope>
    <source>
        <strain evidence="2">IAEA</strain>
    </source>
</reference>
<name>A0A1B0B8B0_9MUSC</name>
<dbReference type="EnsemblMetazoa" id="GPPI022119-RA">
    <property type="protein sequence ID" value="GPPI022119-PA"/>
    <property type="gene ID" value="GPPI022119"/>
</dbReference>
<accession>A0A1B0B8B0</accession>
<evidence type="ECO:0000313" key="2">
    <source>
        <dbReference type="Proteomes" id="UP000092460"/>
    </source>
</evidence>
<protein>
    <submittedName>
        <fullName evidence="1">Uncharacterized protein</fullName>
    </submittedName>
</protein>
<reference evidence="1" key="2">
    <citation type="submission" date="2020-05" db="UniProtKB">
        <authorList>
            <consortium name="EnsemblMetazoa"/>
        </authorList>
    </citation>
    <scope>IDENTIFICATION</scope>
    <source>
        <strain evidence="1">IAEA</strain>
    </source>
</reference>
<dbReference type="VEuPathDB" id="VectorBase:GPPI022119"/>
<organism evidence="1 2">
    <name type="scientific">Glossina palpalis gambiensis</name>
    <dbReference type="NCBI Taxonomy" id="67801"/>
    <lineage>
        <taxon>Eukaryota</taxon>
        <taxon>Metazoa</taxon>
        <taxon>Ecdysozoa</taxon>
        <taxon>Arthropoda</taxon>
        <taxon>Hexapoda</taxon>
        <taxon>Insecta</taxon>
        <taxon>Pterygota</taxon>
        <taxon>Neoptera</taxon>
        <taxon>Endopterygota</taxon>
        <taxon>Diptera</taxon>
        <taxon>Brachycera</taxon>
        <taxon>Muscomorpha</taxon>
        <taxon>Hippoboscoidea</taxon>
        <taxon>Glossinidae</taxon>
        <taxon>Glossina</taxon>
    </lineage>
</organism>
<dbReference type="Proteomes" id="UP000092460">
    <property type="component" value="Unassembled WGS sequence"/>
</dbReference>
<dbReference type="EMBL" id="JXJN01009887">
    <property type="status" value="NOT_ANNOTATED_CDS"/>
    <property type="molecule type" value="Genomic_DNA"/>
</dbReference>
<evidence type="ECO:0000313" key="1">
    <source>
        <dbReference type="EnsemblMetazoa" id="GPPI022119-PA"/>
    </source>
</evidence>